<feature type="domain" description="FAD-binding" evidence="5">
    <location>
        <begin position="7"/>
        <end position="175"/>
    </location>
</feature>
<dbReference type="RefSeq" id="WP_210158061.1">
    <property type="nucleotide sequence ID" value="NZ_JAFCNB010000014.1"/>
</dbReference>
<feature type="domain" description="FAD-binding" evidence="5">
    <location>
        <begin position="299"/>
        <end position="362"/>
    </location>
</feature>
<evidence type="ECO:0000256" key="4">
    <source>
        <dbReference type="ARBA" id="ARBA00023033"/>
    </source>
</evidence>
<dbReference type="GO" id="GO:0071949">
    <property type="term" value="F:FAD binding"/>
    <property type="evidence" value="ECO:0007669"/>
    <property type="project" value="InterPro"/>
</dbReference>
<dbReference type="SUPFAM" id="SSF51905">
    <property type="entry name" value="FAD/NAD(P)-binding domain"/>
    <property type="match status" value="1"/>
</dbReference>
<protein>
    <submittedName>
        <fullName evidence="6">FAD-dependent monooxygenase</fullName>
    </submittedName>
</protein>
<keyword evidence="1" id="KW-0285">Flavoprotein</keyword>
<comment type="caution">
    <text evidence="6">The sequence shown here is derived from an EMBL/GenBank/DDBJ whole genome shotgun (WGS) entry which is preliminary data.</text>
</comment>
<dbReference type="InterPro" id="IPR002938">
    <property type="entry name" value="FAD-bd"/>
</dbReference>
<keyword evidence="2" id="KW-0274">FAD</keyword>
<keyword evidence="7" id="KW-1185">Reference proteome</keyword>
<dbReference type="Pfam" id="PF01494">
    <property type="entry name" value="FAD_binding_3"/>
    <property type="match status" value="2"/>
</dbReference>
<evidence type="ECO:0000259" key="5">
    <source>
        <dbReference type="Pfam" id="PF01494"/>
    </source>
</evidence>
<reference evidence="6" key="1">
    <citation type="submission" date="2021-02" db="EMBL/GenBank/DDBJ databases">
        <title>Draft genome sequence of Microbispora sp. RL4-1S isolated from rice leaves in Thailand.</title>
        <authorList>
            <person name="Muangham S."/>
            <person name="Duangmal K."/>
        </authorList>
    </citation>
    <scope>NUCLEOTIDE SEQUENCE</scope>
    <source>
        <strain evidence="6">RL4-1S</strain>
    </source>
</reference>
<dbReference type="Proteomes" id="UP000674234">
    <property type="component" value="Unassembled WGS sequence"/>
</dbReference>
<keyword evidence="3" id="KW-0560">Oxidoreductase</keyword>
<name>A0A941AJV5_9ACTN</name>
<dbReference type="PANTHER" id="PTHR47178:SF5">
    <property type="entry name" value="FAD-BINDING DOMAIN-CONTAINING PROTEIN"/>
    <property type="match status" value="1"/>
</dbReference>
<accession>A0A941AJV5</accession>
<dbReference type="PANTHER" id="PTHR47178">
    <property type="entry name" value="MONOOXYGENASE, FAD-BINDING"/>
    <property type="match status" value="1"/>
</dbReference>
<sequence>MPGIPLQVVIVGGGLGGLCAAQGLRAAGIDVIVYERDPSLDHRPQGYRIHLDSRGAGALRECVPARLYELFTATSGQPSRRVTIVDERLRELHAVEFDGVTADGDPASFSASVDRMTLRRILLAGLEDVVRFGAEFTRYEPEGRRVRAWFADGTSAGCDLLVGADGAGSRVRRQMLPHARIKDMGTRCVYGKTPLTDAVAELLPPRLAEGFMSVRAGRLGLALGLMRPREDPARAAARLWPGLDPHWRGDYVMWSLAVPAALLPGSDAELSFHGAGHLHRFVAERVTGWHPALVRLIEAADVDQTSYVPIRSSVPVAPWEPSAVTVLGDAIHAMSPAQGSGANCALLDAALLCRTISAAIASGGPLTAAIGEYERRMTEYGFAAVRASEQAASSFGGGPLGRILKWVGRLSP</sequence>
<gene>
    <name evidence="6" type="ORF">JOL79_23515</name>
</gene>
<dbReference type="AlphaFoldDB" id="A0A941AJV5"/>
<evidence type="ECO:0000256" key="2">
    <source>
        <dbReference type="ARBA" id="ARBA00022827"/>
    </source>
</evidence>
<dbReference type="Gene3D" id="3.50.50.60">
    <property type="entry name" value="FAD/NAD(P)-binding domain"/>
    <property type="match status" value="1"/>
</dbReference>
<evidence type="ECO:0000313" key="7">
    <source>
        <dbReference type="Proteomes" id="UP000674234"/>
    </source>
</evidence>
<proteinExistence type="predicted"/>
<dbReference type="GO" id="GO:0004497">
    <property type="term" value="F:monooxygenase activity"/>
    <property type="evidence" value="ECO:0007669"/>
    <property type="project" value="UniProtKB-KW"/>
</dbReference>
<dbReference type="InterPro" id="IPR036188">
    <property type="entry name" value="FAD/NAD-bd_sf"/>
</dbReference>
<keyword evidence="4 6" id="KW-0503">Monooxygenase</keyword>
<dbReference type="PRINTS" id="PR00420">
    <property type="entry name" value="RNGMNOXGNASE"/>
</dbReference>
<evidence type="ECO:0000256" key="1">
    <source>
        <dbReference type="ARBA" id="ARBA00022630"/>
    </source>
</evidence>
<evidence type="ECO:0000313" key="6">
    <source>
        <dbReference type="EMBL" id="MBP2706780.1"/>
    </source>
</evidence>
<dbReference type="EMBL" id="JAFCNB010000014">
    <property type="protein sequence ID" value="MBP2706780.1"/>
    <property type="molecule type" value="Genomic_DNA"/>
</dbReference>
<evidence type="ECO:0000256" key="3">
    <source>
        <dbReference type="ARBA" id="ARBA00023002"/>
    </source>
</evidence>
<organism evidence="6 7">
    <name type="scientific">Microbispora oryzae</name>
    <dbReference type="NCBI Taxonomy" id="2806554"/>
    <lineage>
        <taxon>Bacteria</taxon>
        <taxon>Bacillati</taxon>
        <taxon>Actinomycetota</taxon>
        <taxon>Actinomycetes</taxon>
        <taxon>Streptosporangiales</taxon>
        <taxon>Streptosporangiaceae</taxon>
        <taxon>Microbispora</taxon>
    </lineage>
</organism>